<dbReference type="InterPro" id="IPR016024">
    <property type="entry name" value="ARM-type_fold"/>
</dbReference>
<accession>A0AAV4N7K4</accession>
<evidence type="ECO:0000256" key="2">
    <source>
        <dbReference type="ARBA" id="ARBA00022618"/>
    </source>
</evidence>
<dbReference type="Gene3D" id="1.25.10.10">
    <property type="entry name" value="Leucine-rich Repeat Variant"/>
    <property type="match status" value="3"/>
</dbReference>
<evidence type="ECO:0000313" key="9">
    <source>
        <dbReference type="Proteomes" id="UP001054837"/>
    </source>
</evidence>
<evidence type="ECO:0000256" key="4">
    <source>
        <dbReference type="ARBA" id="ARBA00023067"/>
    </source>
</evidence>
<dbReference type="AlphaFoldDB" id="A0AAV4N7K4"/>
<comment type="subcellular location">
    <subcellularLocation>
        <location evidence="1">Nucleus</location>
    </subcellularLocation>
</comment>
<evidence type="ECO:0000256" key="3">
    <source>
        <dbReference type="ARBA" id="ARBA00022776"/>
    </source>
</evidence>
<evidence type="ECO:0000259" key="7">
    <source>
        <dbReference type="Pfam" id="PF12717"/>
    </source>
</evidence>
<sequence>MIFTECTFFCLRCPQIKLLAYLGHLVKELQPRLLNFFFVELACPHLSRSSHHEVLHSSRGKRPVAFVSVSVVFHHDCISKTKMDNDLVHITSEHFKNVNFRELDERWLDEVICNEFTDVEENNMSMGILFPGDYTTAVLDLCRVCEAWIPKASDVGNVSTEPKMTLWSYLKELDISVRQIQGVVYFLCSKALKTISSNEDKEIGLLSAKWYFSCLRVPGCSAYGVSTSSLFKLCIDCLQIPDIDSQDAAFKWQDFEALLPIVNSTMESLLPLLNVYEFGSDLTIIKHVIHKLYELAGSEFSNTPMVFKLNFLNMPEKEQIYQRYSQSYVLTSFAYQGLFSIINSDQYEEKEYILVAVLNCLSHYILCDKIKRSPIPTKFLNIKNNAVSFISYILDNNKDQSSEYVMKCLKYICLNVNDEIEIRATVSQAILSVMFHLLNQDVATFIGWLLDLVDDPDINNRIFALEMLGIILSNNGPQVDKEELPENLQMYLSPVPIIFGILTRCDDTSPSVRSKALCVLSQHMKRILDVLMELKNPSNFHDKEYNPEEIGNNELNGQHRSFWYKFSCFKAVMKEINNILQRHIEDNNCATRKAILQAVENIVCFDVTYLTEENLKLFACVFQDANIEVREQMIQSLTSVLETYPIHSKTQEYWIKGIFPLVCDPENTIQVNALNAIEEKFLQDIFSEIIHVRDAAFSLLDKLYSGGFLFYQIHLQKAFHQWQVEKKLSPDMVSKLEITFGSGKEEVIWFYLCNFVSFCKLPSNLCKIVVKEFQKSKNWDCHTVIENMLYIFEKVFSDLQPEELETVQGIFKQQLESSSLSVEAIPVIIELLYNTEKHLEKNDDFTKFADKVMKDSIEILTPFKSRKKKEILIRQDLAVKRLIIIKEFCQIYPSFITQNLTVLLKGFAFASQNKRILPLALRAQAFDTLGKMCLHDETLGRELLPYFAKQSSTAEETELRNKAVLILIDMCKCYTADVDTYLPLITTCFKDTQFTIRHQTIISVVSLLQEDFIKCDNRLLYPLLFTFTDQNEVVQELGKYTLTELILEKNKNIFFENFIDSIFVFNNFPPSNNRNVASIVKKYKQFALQGEERREKRMQIYKFMLNNIDPTVCGSLIDGILGVLSSVAECFYPLNQVTESIVRDCLGILSSEEIRAIDTEKVVSEVEKSEKPIVSTELEIRKLTLVEPIIPIMISLKNLVVKRKKSTLLLDIITFLKDILADFRNEAKKFLDGDKMLQMQVLYIIEREDYEANCASNNNECC</sequence>
<dbReference type="PANTHER" id="PTHR14222:SF1">
    <property type="entry name" value="CONDENSIN-2 COMPLEX SUBUNIT D3"/>
    <property type="match status" value="1"/>
</dbReference>
<dbReference type="InterPro" id="IPR026971">
    <property type="entry name" value="CND1/NCAPD3"/>
</dbReference>
<dbReference type="InterPro" id="IPR032682">
    <property type="entry name" value="Cnd1_C"/>
</dbReference>
<dbReference type="PANTHER" id="PTHR14222">
    <property type="entry name" value="CONDENSIN"/>
    <property type="match status" value="1"/>
</dbReference>
<protein>
    <submittedName>
        <fullName evidence="8">Condensin-2 complex subunit D3</fullName>
    </submittedName>
</protein>
<dbReference type="SUPFAM" id="SSF48371">
    <property type="entry name" value="ARM repeat"/>
    <property type="match status" value="1"/>
</dbReference>
<dbReference type="GO" id="GO:0005634">
    <property type="term" value="C:nucleus"/>
    <property type="evidence" value="ECO:0007669"/>
    <property type="project" value="UniProtKB-SubCell"/>
</dbReference>
<gene>
    <name evidence="8" type="primary">NCAPD3</name>
    <name evidence="8" type="ORF">CDAR_228541</name>
</gene>
<dbReference type="GO" id="GO:0051301">
    <property type="term" value="P:cell division"/>
    <property type="evidence" value="ECO:0007669"/>
    <property type="project" value="UniProtKB-KW"/>
</dbReference>
<keyword evidence="6" id="KW-0131">Cell cycle</keyword>
<keyword evidence="4" id="KW-0226">DNA condensation</keyword>
<evidence type="ECO:0000256" key="1">
    <source>
        <dbReference type="ARBA" id="ARBA00004123"/>
    </source>
</evidence>
<dbReference type="GO" id="GO:0000796">
    <property type="term" value="C:condensin complex"/>
    <property type="evidence" value="ECO:0007669"/>
    <property type="project" value="TreeGrafter"/>
</dbReference>
<dbReference type="GO" id="GO:0007076">
    <property type="term" value="P:mitotic chromosome condensation"/>
    <property type="evidence" value="ECO:0007669"/>
    <property type="project" value="InterPro"/>
</dbReference>
<dbReference type="Pfam" id="PF12717">
    <property type="entry name" value="Cnd1"/>
    <property type="match status" value="1"/>
</dbReference>
<dbReference type="EMBL" id="BPLQ01001176">
    <property type="protein sequence ID" value="GIX79409.1"/>
    <property type="molecule type" value="Genomic_DNA"/>
</dbReference>
<reference evidence="8 9" key="1">
    <citation type="submission" date="2021-06" db="EMBL/GenBank/DDBJ databases">
        <title>Caerostris darwini draft genome.</title>
        <authorList>
            <person name="Kono N."/>
            <person name="Arakawa K."/>
        </authorList>
    </citation>
    <scope>NUCLEOTIDE SEQUENCE [LARGE SCALE GENOMIC DNA]</scope>
</reference>
<dbReference type="GO" id="GO:0000779">
    <property type="term" value="C:condensed chromosome, centromeric region"/>
    <property type="evidence" value="ECO:0007669"/>
    <property type="project" value="TreeGrafter"/>
</dbReference>
<comment type="caution">
    <text evidence="8">The sequence shown here is derived from an EMBL/GenBank/DDBJ whole genome shotgun (WGS) entry which is preliminary data.</text>
</comment>
<dbReference type="InterPro" id="IPR011989">
    <property type="entry name" value="ARM-like"/>
</dbReference>
<keyword evidence="3" id="KW-0498">Mitosis</keyword>
<evidence type="ECO:0000256" key="6">
    <source>
        <dbReference type="ARBA" id="ARBA00023306"/>
    </source>
</evidence>
<dbReference type="GO" id="GO:0042393">
    <property type="term" value="F:histone binding"/>
    <property type="evidence" value="ECO:0007669"/>
    <property type="project" value="TreeGrafter"/>
</dbReference>
<evidence type="ECO:0000256" key="5">
    <source>
        <dbReference type="ARBA" id="ARBA00023242"/>
    </source>
</evidence>
<dbReference type="GO" id="GO:0010032">
    <property type="term" value="P:meiotic chromosome condensation"/>
    <property type="evidence" value="ECO:0007669"/>
    <property type="project" value="TreeGrafter"/>
</dbReference>
<keyword evidence="2" id="KW-0132">Cell division</keyword>
<keyword evidence="5" id="KW-0539">Nucleus</keyword>
<proteinExistence type="predicted"/>
<feature type="domain" description="Condensin complex subunit 1 C-terminal" evidence="7">
    <location>
        <begin position="961"/>
        <end position="1108"/>
    </location>
</feature>
<keyword evidence="9" id="KW-1185">Reference proteome</keyword>
<organism evidence="8 9">
    <name type="scientific">Caerostris darwini</name>
    <dbReference type="NCBI Taxonomy" id="1538125"/>
    <lineage>
        <taxon>Eukaryota</taxon>
        <taxon>Metazoa</taxon>
        <taxon>Ecdysozoa</taxon>
        <taxon>Arthropoda</taxon>
        <taxon>Chelicerata</taxon>
        <taxon>Arachnida</taxon>
        <taxon>Araneae</taxon>
        <taxon>Araneomorphae</taxon>
        <taxon>Entelegynae</taxon>
        <taxon>Araneoidea</taxon>
        <taxon>Araneidae</taxon>
        <taxon>Caerostris</taxon>
    </lineage>
</organism>
<dbReference type="Proteomes" id="UP001054837">
    <property type="component" value="Unassembled WGS sequence"/>
</dbReference>
<evidence type="ECO:0000313" key="8">
    <source>
        <dbReference type="EMBL" id="GIX79409.1"/>
    </source>
</evidence>
<name>A0AAV4N7K4_9ARAC</name>